<accession>A0AAW9JWS0</accession>
<feature type="transmembrane region" description="Helical" evidence="6">
    <location>
        <begin position="207"/>
        <end position="225"/>
    </location>
</feature>
<gene>
    <name evidence="7" type="ORF">RAK27_10380</name>
</gene>
<dbReference type="InterPro" id="IPR002781">
    <property type="entry name" value="TM_pro_TauE-like"/>
</dbReference>
<dbReference type="PANTHER" id="PTHR43701:SF2">
    <property type="entry name" value="MEMBRANE TRANSPORTER PROTEIN YJNA-RELATED"/>
    <property type="match status" value="1"/>
</dbReference>
<name>A0AAW9JWS0_CARML</name>
<dbReference type="InterPro" id="IPR051598">
    <property type="entry name" value="TSUP/Inactive_protease-like"/>
</dbReference>
<dbReference type="Proteomes" id="UP001290462">
    <property type="component" value="Unassembled WGS sequence"/>
</dbReference>
<keyword evidence="5 6" id="KW-0472">Membrane</keyword>
<evidence type="ECO:0000256" key="5">
    <source>
        <dbReference type="ARBA" id="ARBA00023136"/>
    </source>
</evidence>
<evidence type="ECO:0000313" key="8">
    <source>
        <dbReference type="Proteomes" id="UP001290462"/>
    </source>
</evidence>
<feature type="transmembrane region" description="Helical" evidence="6">
    <location>
        <begin position="237"/>
        <end position="255"/>
    </location>
</feature>
<dbReference type="PANTHER" id="PTHR43701">
    <property type="entry name" value="MEMBRANE TRANSPORTER PROTEIN MJ0441-RELATED"/>
    <property type="match status" value="1"/>
</dbReference>
<evidence type="ECO:0000313" key="7">
    <source>
        <dbReference type="EMBL" id="MDZ5759064.1"/>
    </source>
</evidence>
<comment type="subcellular location">
    <subcellularLocation>
        <location evidence="6">Cell membrane</location>
        <topology evidence="6">Multi-pass membrane protein</topology>
    </subcellularLocation>
    <subcellularLocation>
        <location evidence="1">Membrane</location>
        <topology evidence="1">Multi-pass membrane protein</topology>
    </subcellularLocation>
</comment>
<dbReference type="AlphaFoldDB" id="A0AAW9JWS0"/>
<evidence type="ECO:0000256" key="4">
    <source>
        <dbReference type="ARBA" id="ARBA00022989"/>
    </source>
</evidence>
<dbReference type="EMBL" id="JAVBVO010000003">
    <property type="protein sequence ID" value="MDZ5759064.1"/>
    <property type="molecule type" value="Genomic_DNA"/>
</dbReference>
<feature type="transmembrane region" description="Helical" evidence="6">
    <location>
        <begin position="6"/>
        <end position="29"/>
    </location>
</feature>
<reference evidence="7" key="1">
    <citation type="submission" date="2023-08" db="EMBL/GenBank/DDBJ databases">
        <title>Genomic characterization of piscicolin 126 produced by Carnobacterium maltaromaticum CM22 strain isolated from salmon (Salmo salar).</title>
        <authorList>
            <person name="Gonzalez-Gragera E."/>
            <person name="Garcia-Lopez J.D."/>
            <person name="Teso-Perez C."/>
            <person name="Gimenez-Hernandez I."/>
            <person name="Peralta-Sanchez J.M."/>
            <person name="Valdivia E."/>
            <person name="Montalban-Lopez M."/>
            <person name="Martin-Platero A.M."/>
            <person name="Banos A."/>
            <person name="Martinez-Bueno M."/>
        </authorList>
    </citation>
    <scope>NUCLEOTIDE SEQUENCE</scope>
    <source>
        <strain evidence="7">CM22</strain>
    </source>
</reference>
<keyword evidence="4 6" id="KW-1133">Transmembrane helix</keyword>
<keyword evidence="6" id="KW-1003">Cell membrane</keyword>
<evidence type="ECO:0000256" key="2">
    <source>
        <dbReference type="ARBA" id="ARBA00009142"/>
    </source>
</evidence>
<comment type="caution">
    <text evidence="7">The sequence shown here is derived from an EMBL/GenBank/DDBJ whole genome shotgun (WGS) entry which is preliminary data.</text>
</comment>
<dbReference type="GO" id="GO:0005886">
    <property type="term" value="C:plasma membrane"/>
    <property type="evidence" value="ECO:0007669"/>
    <property type="project" value="UniProtKB-SubCell"/>
</dbReference>
<sequence>MSIGWLYFIVIILANTVGSLSGMGGGVIIKPVLDAIGAHSVGTISFYSSIAVFTMAIVSTIKQVKNGVTVKPKTVLFLSLGSVLGGIIGNVTFEGLLRLYSDEQVVQKIQISLTIVSLLFAIVYTHYKWSSWQLIKVYWYFSAGLFLGFLATLLGIGGGPINVALLMLCFGFPIKEATVYSIVTILFSQFSKLIATGLSTGYQIFDLSLLSFIIPAAIFGGFLGAQLSGILSDKKVLQVYQFVVVAVIGLNLWNLF</sequence>
<evidence type="ECO:0000256" key="1">
    <source>
        <dbReference type="ARBA" id="ARBA00004141"/>
    </source>
</evidence>
<feature type="transmembrane region" description="Helical" evidence="6">
    <location>
        <begin position="41"/>
        <end position="61"/>
    </location>
</feature>
<evidence type="ECO:0000256" key="3">
    <source>
        <dbReference type="ARBA" id="ARBA00022692"/>
    </source>
</evidence>
<organism evidence="7 8">
    <name type="scientific">Carnobacterium maltaromaticum</name>
    <name type="common">Carnobacterium piscicola</name>
    <dbReference type="NCBI Taxonomy" id="2751"/>
    <lineage>
        <taxon>Bacteria</taxon>
        <taxon>Bacillati</taxon>
        <taxon>Bacillota</taxon>
        <taxon>Bacilli</taxon>
        <taxon>Lactobacillales</taxon>
        <taxon>Carnobacteriaceae</taxon>
        <taxon>Carnobacterium</taxon>
    </lineage>
</organism>
<evidence type="ECO:0000256" key="6">
    <source>
        <dbReference type="RuleBase" id="RU363041"/>
    </source>
</evidence>
<protein>
    <recommendedName>
        <fullName evidence="6">Probable membrane transporter protein</fullName>
    </recommendedName>
</protein>
<feature type="transmembrane region" description="Helical" evidence="6">
    <location>
        <begin position="109"/>
        <end position="127"/>
    </location>
</feature>
<comment type="similarity">
    <text evidence="2 6">Belongs to the 4-toluene sulfonate uptake permease (TSUP) (TC 2.A.102) family.</text>
</comment>
<keyword evidence="3 6" id="KW-0812">Transmembrane</keyword>
<feature type="transmembrane region" description="Helical" evidence="6">
    <location>
        <begin position="76"/>
        <end position="97"/>
    </location>
</feature>
<dbReference type="RefSeq" id="WP_322809028.1">
    <property type="nucleotide sequence ID" value="NZ_JAVBVO010000003.1"/>
</dbReference>
<dbReference type="Pfam" id="PF01925">
    <property type="entry name" value="TauE"/>
    <property type="match status" value="1"/>
</dbReference>
<feature type="transmembrane region" description="Helical" evidence="6">
    <location>
        <begin position="139"/>
        <end position="170"/>
    </location>
</feature>
<proteinExistence type="inferred from homology"/>